<evidence type="ECO:0000259" key="4">
    <source>
        <dbReference type="PROSITE" id="PS50076"/>
    </source>
</evidence>
<keyword evidence="3" id="KW-0411">Iron-sulfur</keyword>
<dbReference type="PANTHER" id="PTHR45295">
    <property type="entry name" value="CHAPERONE PROTEIN DNAJ C76, CHLOROPLASTIC"/>
    <property type="match status" value="1"/>
</dbReference>
<sequence length="372" mass="42269">MIFLSTSNGHQIAARVRYNSNHTSWQCQKGLQSYRDQGIFRSRQNKYEQNFKDTRLKPFKGRLTRDSRPATRRSVNLNGGSASDENGTALIFLSEEDRYYYKEICDEDMHDVNGGAPGDFFELLNVELGADSKSVKTAYRSLQRLVHPDIAGERAEDLAVLLNSAYATLSDKDSRTAYAAEVKRFRAEEGGSFTGHAVSEWRGHPGEQRAVFVDESVCIGCMNCTYCAPNTFYMEGEYGRARVSAQWADEEEAIREAVDICPVDCIFFVKRAQLALLEFTMKACKREDIAIMARRRSGNMGPGAASESPFVRAEVFLKYRAEARVQKEEDSITRRFHDHQLAASISKAWLQLPEDIREKGWPAWEREYLTAE</sequence>
<dbReference type="Pfam" id="PF00226">
    <property type="entry name" value="DnaJ"/>
    <property type="match status" value="1"/>
</dbReference>
<dbReference type="PANTHER" id="PTHR45295:SF1">
    <property type="entry name" value="CHAPERONE PROTEIN DNAJ C76, CHLOROPLASTIC"/>
    <property type="match status" value="1"/>
</dbReference>
<dbReference type="PRINTS" id="PR00352">
    <property type="entry name" value="3FE4SFRDOXIN"/>
</dbReference>
<dbReference type="SMART" id="SM00271">
    <property type="entry name" value="DnaJ"/>
    <property type="match status" value="1"/>
</dbReference>
<reference evidence="6 7" key="1">
    <citation type="journal article" date="2015" name="Genome Biol. Evol.">
        <title>Comparative Genomics of a Bacterivorous Green Alga Reveals Evolutionary Causalities and Consequences of Phago-Mixotrophic Mode of Nutrition.</title>
        <authorList>
            <person name="Burns J.A."/>
            <person name="Paasch A."/>
            <person name="Narechania A."/>
            <person name="Kim E."/>
        </authorList>
    </citation>
    <scope>NUCLEOTIDE SEQUENCE [LARGE SCALE GENOMIC DNA]</scope>
    <source>
        <strain evidence="6 7">PLY_AMNH</strain>
    </source>
</reference>
<dbReference type="PROSITE" id="PS51379">
    <property type="entry name" value="4FE4S_FER_2"/>
    <property type="match status" value="1"/>
</dbReference>
<protein>
    <submittedName>
        <fullName evidence="6">Uncharacterized protein</fullName>
    </submittedName>
</protein>
<dbReference type="GO" id="GO:0005506">
    <property type="term" value="F:iron ion binding"/>
    <property type="evidence" value="ECO:0007669"/>
    <property type="project" value="InterPro"/>
</dbReference>
<proteinExistence type="predicted"/>
<evidence type="ECO:0000256" key="3">
    <source>
        <dbReference type="ARBA" id="ARBA00023014"/>
    </source>
</evidence>
<dbReference type="InterPro" id="IPR001623">
    <property type="entry name" value="DnaJ_domain"/>
</dbReference>
<dbReference type="CDD" id="cd06257">
    <property type="entry name" value="DnaJ"/>
    <property type="match status" value="1"/>
</dbReference>
<dbReference type="AlphaFoldDB" id="A0AAE0FEN1"/>
<evidence type="ECO:0000313" key="7">
    <source>
        <dbReference type="Proteomes" id="UP001190700"/>
    </source>
</evidence>
<dbReference type="Gene3D" id="3.30.70.20">
    <property type="match status" value="1"/>
</dbReference>
<dbReference type="Proteomes" id="UP001190700">
    <property type="component" value="Unassembled WGS sequence"/>
</dbReference>
<evidence type="ECO:0000259" key="5">
    <source>
        <dbReference type="PROSITE" id="PS51379"/>
    </source>
</evidence>
<comment type="caution">
    <text evidence="6">The sequence shown here is derived from an EMBL/GenBank/DDBJ whole genome shotgun (WGS) entry which is preliminary data.</text>
</comment>
<dbReference type="PROSITE" id="PS50076">
    <property type="entry name" value="DNAJ_2"/>
    <property type="match status" value="1"/>
</dbReference>
<dbReference type="Pfam" id="PF13370">
    <property type="entry name" value="Fer4_13"/>
    <property type="match status" value="1"/>
</dbReference>
<dbReference type="SUPFAM" id="SSF54862">
    <property type="entry name" value="4Fe-4S ferredoxins"/>
    <property type="match status" value="1"/>
</dbReference>
<evidence type="ECO:0000313" key="6">
    <source>
        <dbReference type="EMBL" id="KAK3257961.1"/>
    </source>
</evidence>
<dbReference type="InterPro" id="IPR036869">
    <property type="entry name" value="J_dom_sf"/>
</dbReference>
<dbReference type="SUPFAM" id="SSF46565">
    <property type="entry name" value="Chaperone J-domain"/>
    <property type="match status" value="1"/>
</dbReference>
<evidence type="ECO:0000256" key="2">
    <source>
        <dbReference type="ARBA" id="ARBA00023004"/>
    </source>
</evidence>
<dbReference type="GO" id="GO:0051536">
    <property type="term" value="F:iron-sulfur cluster binding"/>
    <property type="evidence" value="ECO:0007669"/>
    <property type="project" value="UniProtKB-KW"/>
</dbReference>
<dbReference type="InterPro" id="IPR001080">
    <property type="entry name" value="3Fe4S_ferredoxin"/>
</dbReference>
<feature type="domain" description="4Fe-4S ferredoxin-type" evidence="5">
    <location>
        <begin position="209"/>
        <end position="237"/>
    </location>
</feature>
<name>A0AAE0FEN1_9CHLO</name>
<keyword evidence="1" id="KW-0479">Metal-binding</keyword>
<gene>
    <name evidence="6" type="ORF">CYMTET_32971</name>
</gene>
<feature type="domain" description="J" evidence="4">
    <location>
        <begin position="119"/>
        <end position="182"/>
    </location>
</feature>
<dbReference type="Gene3D" id="1.10.287.110">
    <property type="entry name" value="DnaJ domain"/>
    <property type="match status" value="1"/>
</dbReference>
<dbReference type="GO" id="GO:0009055">
    <property type="term" value="F:electron transfer activity"/>
    <property type="evidence" value="ECO:0007669"/>
    <property type="project" value="InterPro"/>
</dbReference>
<evidence type="ECO:0000256" key="1">
    <source>
        <dbReference type="ARBA" id="ARBA00022723"/>
    </source>
</evidence>
<keyword evidence="7" id="KW-1185">Reference proteome</keyword>
<accession>A0AAE0FEN1</accession>
<dbReference type="EMBL" id="LGRX02019943">
    <property type="protein sequence ID" value="KAK3257961.1"/>
    <property type="molecule type" value="Genomic_DNA"/>
</dbReference>
<keyword evidence="2" id="KW-0408">Iron</keyword>
<dbReference type="InterPro" id="IPR017896">
    <property type="entry name" value="4Fe4S_Fe-S-bd"/>
</dbReference>
<organism evidence="6 7">
    <name type="scientific">Cymbomonas tetramitiformis</name>
    <dbReference type="NCBI Taxonomy" id="36881"/>
    <lineage>
        <taxon>Eukaryota</taxon>
        <taxon>Viridiplantae</taxon>
        <taxon>Chlorophyta</taxon>
        <taxon>Pyramimonadophyceae</taxon>
        <taxon>Pyramimonadales</taxon>
        <taxon>Pyramimonadaceae</taxon>
        <taxon>Cymbomonas</taxon>
    </lineage>
</organism>